<organism evidence="3 4">
    <name type="scientific">Streptomyces tardus</name>
    <dbReference type="NCBI Taxonomy" id="2780544"/>
    <lineage>
        <taxon>Bacteria</taxon>
        <taxon>Bacillati</taxon>
        <taxon>Actinomycetota</taxon>
        <taxon>Actinomycetes</taxon>
        <taxon>Kitasatosporales</taxon>
        <taxon>Streptomycetaceae</taxon>
        <taxon>Streptomyces</taxon>
    </lineage>
</organism>
<dbReference type="Proteomes" id="UP000694501">
    <property type="component" value="Unassembled WGS sequence"/>
</dbReference>
<evidence type="ECO:0000313" key="3">
    <source>
        <dbReference type="EMBL" id="MBU7598423.1"/>
    </source>
</evidence>
<proteinExistence type="predicted"/>
<keyword evidence="2" id="KW-0732">Signal</keyword>
<dbReference type="EMBL" id="JAELVF020000001">
    <property type="protein sequence ID" value="MBU7598423.1"/>
    <property type="molecule type" value="Genomic_DNA"/>
</dbReference>
<reference evidence="3" key="1">
    <citation type="submission" date="2021-06" db="EMBL/GenBank/DDBJ databases">
        <title>Sequencing of actinobacteria type strains.</title>
        <authorList>
            <person name="Nguyen G.-S."/>
            <person name="Wentzel A."/>
        </authorList>
    </citation>
    <scope>NUCLEOTIDE SEQUENCE</scope>
    <source>
        <strain evidence="3">P38-E01</strain>
    </source>
</reference>
<feature type="chain" id="PRO_5038495813" evidence="2">
    <location>
        <begin position="23"/>
        <end position="77"/>
    </location>
</feature>
<gene>
    <name evidence="3" type="ORF">JGS22_012555</name>
</gene>
<feature type="region of interest" description="Disordered" evidence="1">
    <location>
        <begin position="33"/>
        <end position="65"/>
    </location>
</feature>
<feature type="signal peptide" evidence="2">
    <location>
        <begin position="1"/>
        <end position="22"/>
    </location>
</feature>
<sequence>MPRNRRALAVCTLAVGSLALTAAPALTEHRTETVDAADYQGSTTGTADLRGSDSDDYQGSSGDYRGSLVVVQDYQGS</sequence>
<evidence type="ECO:0000313" key="4">
    <source>
        <dbReference type="Proteomes" id="UP000694501"/>
    </source>
</evidence>
<protein>
    <submittedName>
        <fullName evidence="3">Uncharacterized protein</fullName>
    </submittedName>
</protein>
<dbReference type="RefSeq" id="WP_211042426.1">
    <property type="nucleotide sequence ID" value="NZ_JAELVF020000001.1"/>
</dbReference>
<evidence type="ECO:0000256" key="1">
    <source>
        <dbReference type="SAM" id="MobiDB-lite"/>
    </source>
</evidence>
<evidence type="ECO:0000256" key="2">
    <source>
        <dbReference type="SAM" id="SignalP"/>
    </source>
</evidence>
<comment type="caution">
    <text evidence="3">The sequence shown here is derived from an EMBL/GenBank/DDBJ whole genome shotgun (WGS) entry which is preliminary data.</text>
</comment>
<name>A0A949JGC5_9ACTN</name>
<dbReference type="AlphaFoldDB" id="A0A949JGC5"/>
<keyword evidence="4" id="KW-1185">Reference proteome</keyword>
<accession>A0A949JGC5</accession>